<reference evidence="1" key="1">
    <citation type="submission" date="2020-03" db="EMBL/GenBank/DDBJ databases">
        <title>The deep terrestrial virosphere.</title>
        <authorList>
            <person name="Holmfeldt K."/>
            <person name="Nilsson E."/>
            <person name="Simone D."/>
            <person name="Lopez-Fernandez M."/>
            <person name="Wu X."/>
            <person name="de Brujin I."/>
            <person name="Lundin D."/>
            <person name="Andersson A."/>
            <person name="Bertilsson S."/>
            <person name="Dopson M."/>
        </authorList>
    </citation>
    <scope>NUCLEOTIDE SEQUENCE</scope>
    <source>
        <strain evidence="1">MM415B02061</strain>
    </source>
</reference>
<evidence type="ECO:0000313" key="1">
    <source>
        <dbReference type="EMBL" id="QJA55350.1"/>
    </source>
</evidence>
<dbReference type="EMBL" id="MT141153">
    <property type="protein sequence ID" value="QJA55350.1"/>
    <property type="molecule type" value="Genomic_DNA"/>
</dbReference>
<sequence length="124" mass="13921">MKLKCKGQDITYTIKFDPTQRNVEPASFHAEQKGTNCSGRPYKDLRDCKTVKTKATISLDPILKKHPDLQKAVLKHELDEICSWAQGDTAPHKHAREKEVGIPKGGATGFYKEIKRRSKAAGEM</sequence>
<name>A0A6M3ID33_9ZZZZ</name>
<gene>
    <name evidence="1" type="ORF">MM415B02061_0008</name>
</gene>
<organism evidence="1">
    <name type="scientific">viral metagenome</name>
    <dbReference type="NCBI Taxonomy" id="1070528"/>
    <lineage>
        <taxon>unclassified sequences</taxon>
        <taxon>metagenomes</taxon>
        <taxon>organismal metagenomes</taxon>
    </lineage>
</organism>
<proteinExistence type="predicted"/>
<dbReference type="AlphaFoldDB" id="A0A6M3ID33"/>
<accession>A0A6M3ID33</accession>
<protein>
    <submittedName>
        <fullName evidence="1">Uncharacterized protein</fullName>
    </submittedName>
</protein>